<dbReference type="Proteomes" id="UP001432039">
    <property type="component" value="Plasmid unnamed1"/>
</dbReference>
<evidence type="ECO:0008006" key="3">
    <source>
        <dbReference type="Google" id="ProtNLM"/>
    </source>
</evidence>
<dbReference type="EMBL" id="CP108091">
    <property type="protein sequence ID" value="WUQ18306.1"/>
    <property type="molecule type" value="Genomic_DNA"/>
</dbReference>
<sequence length="402" mass="44753">MDEARKTGRRWGPTRGASAELNDLAILLRGWLDVSGVRISGLRRRLTPEHFHDLEKVPSSSTISEWLSGVALRWDFVEAVIDVCSESAEIAVSRRDEARVIWNASEKSRRDRQKTSPRPEVVRPLSQDQLLSWLAKVPAVQPVEQASDVSPRSSVQLISDLVSEETVSGLVEGLLDNLHPRTWEILVKELRKQGKDSHAAQLMQDLGSRGDPHKIIPVVESLRTDGHFGDDRIVLNSIAKNRTARDLLTIIEAFRRDRQDLSAYVVTERIGVVRNTLSAVEIILDFKERKETETLAGILRGAGKWRDGDGLAELINRLRATGVGECADLILMAAGSERGASSFPSLVRALKDTCEPGDIVKLAHAIGSMRSRPRLKPLEDTLWKTNQAEVLRLIRIFGRNGT</sequence>
<proteinExistence type="predicted"/>
<protein>
    <recommendedName>
        <fullName evidence="3">HEAT repeat domain-containing protein</fullName>
    </recommendedName>
</protein>
<reference evidence="1" key="1">
    <citation type="submission" date="2022-10" db="EMBL/GenBank/DDBJ databases">
        <title>The complete genomes of actinobacterial strains from the NBC collection.</title>
        <authorList>
            <person name="Joergensen T.S."/>
            <person name="Alvarez Arevalo M."/>
            <person name="Sterndorff E.B."/>
            <person name="Faurdal D."/>
            <person name="Vuksanovic O."/>
            <person name="Mourched A.-S."/>
            <person name="Charusanti P."/>
            <person name="Shaw S."/>
            <person name="Blin K."/>
            <person name="Weber T."/>
        </authorList>
    </citation>
    <scope>NUCLEOTIDE SEQUENCE</scope>
    <source>
        <strain evidence="1">NBC_00248</strain>
        <plasmid evidence="1">unnamed1</plasmid>
    </source>
</reference>
<geneLocation type="plasmid" evidence="1 2">
    <name>unnamed1</name>
</geneLocation>
<keyword evidence="2" id="KW-1185">Reference proteome</keyword>
<organism evidence="1 2">
    <name type="scientific">Streptomyces virginiae</name>
    <name type="common">Streptomyces cinnamonensis</name>
    <dbReference type="NCBI Taxonomy" id="1961"/>
    <lineage>
        <taxon>Bacteria</taxon>
        <taxon>Bacillati</taxon>
        <taxon>Actinomycetota</taxon>
        <taxon>Actinomycetes</taxon>
        <taxon>Kitasatosporales</taxon>
        <taxon>Streptomycetaceae</taxon>
        <taxon>Streptomyces</taxon>
    </lineage>
</organism>
<gene>
    <name evidence="1" type="ORF">OG517_43585</name>
</gene>
<keyword evidence="1" id="KW-0614">Plasmid</keyword>
<name>A0ABZ1TUD0_STRVG</name>
<evidence type="ECO:0000313" key="2">
    <source>
        <dbReference type="Proteomes" id="UP001432039"/>
    </source>
</evidence>
<dbReference type="RefSeq" id="WP_328966250.1">
    <property type="nucleotide sequence ID" value="NZ_CP108091.1"/>
</dbReference>
<accession>A0ABZ1TUD0</accession>
<evidence type="ECO:0000313" key="1">
    <source>
        <dbReference type="EMBL" id="WUQ18306.1"/>
    </source>
</evidence>